<proteinExistence type="predicted"/>
<feature type="region of interest" description="Disordered" evidence="1">
    <location>
        <begin position="1"/>
        <end position="23"/>
    </location>
</feature>
<sequence>MNATAQKMQTMTHKPRSKADSRYAHRTRGFGVPATLDPHHYQVHIPRGAKQPVLIRENLGMQAEREDKAVIDRVCLERYRWRAIANEVKRAFNQRLKQQKLAAGQWKVGENPVDRLLGKELCVLAWAIEDVNPDQIGLAIRNWLALRPEERWWLFGMTAMATGGLQDRGKGWRQALRYALADLPQATLLQPCTPQPEDKGADSGSITPDLFD</sequence>
<dbReference type="Proteomes" id="UP000294325">
    <property type="component" value="Chromosome"/>
</dbReference>
<organism evidence="2 3">
    <name type="scientific">Nitrosococcus wardiae</name>
    <dbReference type="NCBI Taxonomy" id="1814290"/>
    <lineage>
        <taxon>Bacteria</taxon>
        <taxon>Pseudomonadati</taxon>
        <taxon>Pseudomonadota</taxon>
        <taxon>Gammaproteobacteria</taxon>
        <taxon>Chromatiales</taxon>
        <taxon>Chromatiaceae</taxon>
        <taxon>Nitrosococcus</taxon>
    </lineage>
</organism>
<gene>
    <name evidence="2" type="ORF">E3U44_04395</name>
</gene>
<feature type="compositionally biased region" description="Polar residues" evidence="1">
    <location>
        <begin position="1"/>
        <end position="12"/>
    </location>
</feature>
<reference evidence="2 3" key="1">
    <citation type="submission" date="2019-03" db="EMBL/GenBank/DDBJ databases">
        <title>The genome sequence of Nitrosococcus wardiae strain D1FHST reveals the archetypal metabolic capacity of ammonia-oxidizing Gammaproteobacteria.</title>
        <authorList>
            <person name="Wang L."/>
            <person name="Lim C.K."/>
            <person name="Hanson T.E."/>
            <person name="Dang H."/>
            <person name="Klotz M.G."/>
        </authorList>
    </citation>
    <scope>NUCLEOTIDE SEQUENCE [LARGE SCALE GENOMIC DNA]</scope>
    <source>
        <strain evidence="2 3">D1FHS</strain>
    </source>
</reference>
<name>A0A4P7BZH4_9GAMM</name>
<dbReference type="OrthoDB" id="67865at2"/>
<accession>A0A4P7BZH4</accession>
<dbReference type="KEGG" id="nwr:E3U44_04395"/>
<dbReference type="AlphaFoldDB" id="A0A4P7BZH4"/>
<keyword evidence="3" id="KW-1185">Reference proteome</keyword>
<dbReference type="Pfam" id="PF12635">
    <property type="entry name" value="DUF3780"/>
    <property type="match status" value="1"/>
</dbReference>
<dbReference type="EMBL" id="CP038033">
    <property type="protein sequence ID" value="QBQ53836.1"/>
    <property type="molecule type" value="Genomic_DNA"/>
</dbReference>
<evidence type="ECO:0000313" key="3">
    <source>
        <dbReference type="Proteomes" id="UP000294325"/>
    </source>
</evidence>
<feature type="region of interest" description="Disordered" evidence="1">
    <location>
        <begin position="189"/>
        <end position="212"/>
    </location>
</feature>
<dbReference type="RefSeq" id="WP_134356846.1">
    <property type="nucleotide sequence ID" value="NZ_CP038033.1"/>
</dbReference>
<evidence type="ECO:0000256" key="1">
    <source>
        <dbReference type="SAM" id="MobiDB-lite"/>
    </source>
</evidence>
<dbReference type="NCBIfam" id="NF042961">
    <property type="entry name" value="DUF3780_antiphage"/>
    <property type="match status" value="1"/>
</dbReference>
<dbReference type="InterPro" id="IPR024220">
    <property type="entry name" value="DUF3780"/>
</dbReference>
<evidence type="ECO:0000313" key="2">
    <source>
        <dbReference type="EMBL" id="QBQ53836.1"/>
    </source>
</evidence>
<protein>
    <submittedName>
        <fullName evidence="2">DUF3780 domain-containing protein</fullName>
    </submittedName>
</protein>